<feature type="transmembrane region" description="Helical" evidence="8">
    <location>
        <begin position="89"/>
        <end position="106"/>
    </location>
</feature>
<evidence type="ECO:0000256" key="5">
    <source>
        <dbReference type="ARBA" id="ARBA00022692"/>
    </source>
</evidence>
<evidence type="ECO:0000256" key="7">
    <source>
        <dbReference type="ARBA" id="ARBA00023136"/>
    </source>
</evidence>
<evidence type="ECO:0000259" key="9">
    <source>
        <dbReference type="Pfam" id="PF03600"/>
    </source>
</evidence>
<dbReference type="PANTHER" id="PTHR43568">
    <property type="entry name" value="P PROTEIN"/>
    <property type="match status" value="1"/>
</dbReference>
<comment type="subcellular location">
    <subcellularLocation>
        <location evidence="1">Cell membrane</location>
        <topology evidence="1">Multi-pass membrane protein</topology>
    </subcellularLocation>
</comment>
<dbReference type="CDD" id="cd01116">
    <property type="entry name" value="P_permease"/>
    <property type="match status" value="1"/>
</dbReference>
<dbReference type="PANTHER" id="PTHR43568:SF1">
    <property type="entry name" value="P PROTEIN"/>
    <property type="match status" value="1"/>
</dbReference>
<gene>
    <name evidence="10" type="primary">ybiR_2</name>
    <name evidence="10" type="ORF">SAMEA4364220_01884</name>
</gene>
<dbReference type="Proteomes" id="UP000215383">
    <property type="component" value="Chromosome 1"/>
</dbReference>
<feature type="transmembrane region" description="Helical" evidence="8">
    <location>
        <begin position="320"/>
        <end position="340"/>
    </location>
</feature>
<comment type="similarity">
    <text evidence="2">Belongs to the CitM (TC 2.A.11) transporter family.</text>
</comment>
<dbReference type="InterPro" id="IPR000802">
    <property type="entry name" value="Arsenical_pump_ArsB"/>
</dbReference>
<keyword evidence="11" id="KW-1185">Reference proteome</keyword>
<dbReference type="GO" id="GO:0015105">
    <property type="term" value="F:arsenite transmembrane transporter activity"/>
    <property type="evidence" value="ECO:0007669"/>
    <property type="project" value="InterPro"/>
</dbReference>
<organism evidence="10 11">
    <name type="scientific">Megamonas hypermegale</name>
    <dbReference type="NCBI Taxonomy" id="158847"/>
    <lineage>
        <taxon>Bacteria</taxon>
        <taxon>Bacillati</taxon>
        <taxon>Bacillota</taxon>
        <taxon>Negativicutes</taxon>
        <taxon>Selenomonadales</taxon>
        <taxon>Selenomonadaceae</taxon>
        <taxon>Megamonas</taxon>
    </lineage>
</organism>
<dbReference type="InterPro" id="IPR004680">
    <property type="entry name" value="Cit_transptr-like_dom"/>
</dbReference>
<keyword evidence="4" id="KW-1003">Cell membrane</keyword>
<keyword evidence="5 8" id="KW-0812">Transmembrane</keyword>
<dbReference type="Pfam" id="PF03600">
    <property type="entry name" value="CitMHS"/>
    <property type="match status" value="1"/>
</dbReference>
<keyword evidence="7 8" id="KW-0472">Membrane</keyword>
<dbReference type="eggNOG" id="COG1055">
    <property type="taxonomic scope" value="Bacteria"/>
</dbReference>
<dbReference type="EMBL" id="LT906446">
    <property type="protein sequence ID" value="SNV03862.1"/>
    <property type="molecule type" value="Genomic_DNA"/>
</dbReference>
<accession>A0A239U1Z6</accession>
<evidence type="ECO:0000256" key="3">
    <source>
        <dbReference type="ARBA" id="ARBA00022448"/>
    </source>
</evidence>
<evidence type="ECO:0000256" key="6">
    <source>
        <dbReference type="ARBA" id="ARBA00022989"/>
    </source>
</evidence>
<name>A0A239U1Z6_9FIRM</name>
<protein>
    <submittedName>
        <fullName evidence="10">Inner membrane protein YbiR</fullName>
    </submittedName>
</protein>
<evidence type="ECO:0000256" key="1">
    <source>
        <dbReference type="ARBA" id="ARBA00004651"/>
    </source>
</evidence>
<proteinExistence type="inferred from homology"/>
<dbReference type="RefSeq" id="WP_169449326.1">
    <property type="nucleotide sequence ID" value="NZ_LT906446.1"/>
</dbReference>
<feature type="transmembrane region" description="Helical" evidence="8">
    <location>
        <begin position="404"/>
        <end position="422"/>
    </location>
</feature>
<feature type="transmembrane region" description="Helical" evidence="8">
    <location>
        <begin position="221"/>
        <end position="240"/>
    </location>
</feature>
<feature type="transmembrane region" description="Helical" evidence="8">
    <location>
        <begin position="278"/>
        <end position="300"/>
    </location>
</feature>
<dbReference type="PRINTS" id="PR00758">
    <property type="entry name" value="ARSENICPUMP"/>
</dbReference>
<evidence type="ECO:0000313" key="11">
    <source>
        <dbReference type="Proteomes" id="UP000215383"/>
    </source>
</evidence>
<feature type="transmembrane region" description="Helical" evidence="8">
    <location>
        <begin position="170"/>
        <end position="193"/>
    </location>
</feature>
<evidence type="ECO:0000313" key="10">
    <source>
        <dbReference type="EMBL" id="SNV03862.1"/>
    </source>
</evidence>
<keyword evidence="6 8" id="KW-1133">Transmembrane helix</keyword>
<dbReference type="GO" id="GO:0005886">
    <property type="term" value="C:plasma membrane"/>
    <property type="evidence" value="ECO:0007669"/>
    <property type="project" value="UniProtKB-SubCell"/>
</dbReference>
<reference evidence="10 11" key="1">
    <citation type="submission" date="2017-06" db="EMBL/GenBank/DDBJ databases">
        <authorList>
            <consortium name="Pathogen Informatics"/>
        </authorList>
    </citation>
    <scope>NUCLEOTIDE SEQUENCE [LARGE SCALE GENOMIC DNA]</scope>
    <source>
        <strain evidence="10 11">NCTC10570</strain>
    </source>
</reference>
<feature type="domain" description="Citrate transporter-like" evidence="9">
    <location>
        <begin position="13"/>
        <end position="367"/>
    </location>
</feature>
<dbReference type="GeneID" id="78507872"/>
<feature type="transmembrane region" description="Helical" evidence="8">
    <location>
        <begin position="360"/>
        <end position="384"/>
    </location>
</feature>
<evidence type="ECO:0000256" key="4">
    <source>
        <dbReference type="ARBA" id="ARBA00022475"/>
    </source>
</evidence>
<dbReference type="InterPro" id="IPR051475">
    <property type="entry name" value="Diverse_Ion_Transporter"/>
</dbReference>
<sequence>MAYVAIAIFVIAYILIISEKIQRTVVGLTGAMLMIFAGILTQEQAIHHIDFNTIGLLAGMMIIVNITSETGLFNYLAIWSAKKVEANPIKLLLVLSALTAICSAFLDNVTTVLLTVPVTFSITSQLKVPVQPFLVAQILSSNIGGTATLIGDPPNIMIGSAVPELDFMSFITNLGGICIVIFIITMAILIAIYRKKLTTTPELQAKIMQMNEKKELRDTTLLKKCLIVLALTILTFMFHSQLGLESASVALGGASLLMLISISTYEESVAKILSRLEWLAIFFFVGLFVLVGGLMETGVIKAMAVEAFNITDGDVTTTTMLILWLSAIASAFIDNIPFVATLIPMIKEMGAMGMTNLEPLWWALSLGACLGGNGTLIGASANVVVAGMASQHGHKISFISYMKIAFPLMILSIIISSAYIYFRYL</sequence>
<feature type="transmembrane region" description="Helical" evidence="8">
    <location>
        <begin position="25"/>
        <end position="42"/>
    </location>
</feature>
<keyword evidence="3" id="KW-0813">Transport</keyword>
<evidence type="ECO:0000256" key="8">
    <source>
        <dbReference type="SAM" id="Phobius"/>
    </source>
</evidence>
<dbReference type="AlphaFoldDB" id="A0A239U1Z6"/>
<evidence type="ECO:0000256" key="2">
    <source>
        <dbReference type="ARBA" id="ARBA00009843"/>
    </source>
</evidence>
<feature type="transmembrane region" description="Helical" evidence="8">
    <location>
        <begin position="54"/>
        <end position="77"/>
    </location>
</feature>